<evidence type="ECO:0000259" key="8">
    <source>
        <dbReference type="PROSITE" id="PS50089"/>
    </source>
</evidence>
<accession>A0AAN8G4R5</accession>
<evidence type="ECO:0000313" key="9">
    <source>
        <dbReference type="EMBL" id="KAK6165955.1"/>
    </source>
</evidence>
<dbReference type="EMBL" id="JAZGQO010000021">
    <property type="protein sequence ID" value="KAK6165955.1"/>
    <property type="molecule type" value="Genomic_DNA"/>
</dbReference>
<dbReference type="Gene3D" id="3.30.40.10">
    <property type="entry name" value="Zinc/RING finger domain, C3HC4 (zinc finger)"/>
    <property type="match status" value="1"/>
</dbReference>
<dbReference type="InterPro" id="IPR013083">
    <property type="entry name" value="Znf_RING/FYVE/PHD"/>
</dbReference>
<dbReference type="SUPFAM" id="SSF57850">
    <property type="entry name" value="RING/U-box"/>
    <property type="match status" value="1"/>
</dbReference>
<comment type="subcellular location">
    <subcellularLocation>
        <location evidence="1">Nucleus</location>
    </subcellularLocation>
</comment>
<dbReference type="FunFam" id="3.30.40.10:FF:000122">
    <property type="entry name" value="polycomb group RING finger protein 1"/>
    <property type="match status" value="1"/>
</dbReference>
<keyword evidence="3 6" id="KW-0863">Zinc-finger</keyword>
<feature type="domain" description="RING-type" evidence="8">
    <location>
        <begin position="18"/>
        <end position="57"/>
    </location>
</feature>
<dbReference type="GO" id="GO:0008270">
    <property type="term" value="F:zinc ion binding"/>
    <property type="evidence" value="ECO:0007669"/>
    <property type="project" value="UniProtKB-KW"/>
</dbReference>
<dbReference type="PANTHER" id="PTHR10825">
    <property type="entry name" value="RING FINGER DOMAIN-CONTAINING, POLYCOMB GROUP COMPONENT"/>
    <property type="match status" value="1"/>
</dbReference>
<name>A0AAN8G4R5_PATCE</name>
<evidence type="ECO:0000256" key="2">
    <source>
        <dbReference type="ARBA" id="ARBA00022723"/>
    </source>
</evidence>
<dbReference type="InterPro" id="IPR017907">
    <property type="entry name" value="Znf_RING_CS"/>
</dbReference>
<keyword evidence="2" id="KW-0479">Metal-binding</keyword>
<reference evidence="9 10" key="1">
    <citation type="submission" date="2024-01" db="EMBL/GenBank/DDBJ databases">
        <title>The genome of the rayed Mediterranean limpet Patella caerulea (Linnaeus, 1758).</title>
        <authorList>
            <person name="Anh-Thu Weber A."/>
            <person name="Halstead-Nussloch G."/>
        </authorList>
    </citation>
    <scope>NUCLEOTIDE SEQUENCE [LARGE SCALE GENOMIC DNA]</scope>
    <source>
        <strain evidence="9">AATW-2023a</strain>
        <tissue evidence="9">Whole specimen</tissue>
    </source>
</reference>
<dbReference type="Proteomes" id="UP001347796">
    <property type="component" value="Unassembled WGS sequence"/>
</dbReference>
<evidence type="ECO:0000256" key="4">
    <source>
        <dbReference type="ARBA" id="ARBA00022833"/>
    </source>
</evidence>
<gene>
    <name evidence="9" type="ORF">SNE40_022759</name>
</gene>
<dbReference type="PANTHER" id="PTHR10825:SF72">
    <property type="entry name" value="UBIQUITIN-LIKE DOMAIN-CONTAINING PROTEIN"/>
    <property type="match status" value="1"/>
</dbReference>
<dbReference type="Pfam" id="PF16207">
    <property type="entry name" value="RAWUL"/>
    <property type="match status" value="1"/>
</dbReference>
<evidence type="ECO:0000256" key="3">
    <source>
        <dbReference type="ARBA" id="ARBA00022771"/>
    </source>
</evidence>
<dbReference type="Gene3D" id="3.10.20.90">
    <property type="entry name" value="Phosphatidylinositol 3-kinase Catalytic Subunit, Chain A, domain 1"/>
    <property type="match status" value="1"/>
</dbReference>
<evidence type="ECO:0000256" key="1">
    <source>
        <dbReference type="ARBA" id="ARBA00004123"/>
    </source>
</evidence>
<dbReference type="GO" id="GO:0000122">
    <property type="term" value="P:negative regulation of transcription by RNA polymerase II"/>
    <property type="evidence" value="ECO:0007669"/>
    <property type="project" value="TreeGrafter"/>
</dbReference>
<organism evidence="9 10">
    <name type="scientific">Patella caerulea</name>
    <name type="common">Rayed Mediterranean limpet</name>
    <dbReference type="NCBI Taxonomy" id="87958"/>
    <lineage>
        <taxon>Eukaryota</taxon>
        <taxon>Metazoa</taxon>
        <taxon>Spiralia</taxon>
        <taxon>Lophotrochozoa</taxon>
        <taxon>Mollusca</taxon>
        <taxon>Gastropoda</taxon>
        <taxon>Patellogastropoda</taxon>
        <taxon>Patelloidea</taxon>
        <taxon>Patellidae</taxon>
        <taxon>Patella</taxon>
    </lineage>
</organism>
<dbReference type="PROSITE" id="PS00518">
    <property type="entry name" value="ZF_RING_1"/>
    <property type="match status" value="1"/>
</dbReference>
<keyword evidence="5" id="KW-0539">Nucleus</keyword>
<dbReference type="InterPro" id="IPR032443">
    <property type="entry name" value="RAWUL"/>
</dbReference>
<evidence type="ECO:0000256" key="6">
    <source>
        <dbReference type="PROSITE-ProRule" id="PRU00175"/>
    </source>
</evidence>
<evidence type="ECO:0000256" key="7">
    <source>
        <dbReference type="SAM" id="MobiDB-lite"/>
    </source>
</evidence>
<dbReference type="CDD" id="cd17082">
    <property type="entry name" value="RAWUL_PCGF2_like"/>
    <property type="match status" value="1"/>
</dbReference>
<proteinExistence type="predicted"/>
<protein>
    <recommendedName>
        <fullName evidence="8">RING-type domain-containing protein</fullName>
    </recommendedName>
</protein>
<comment type="caution">
    <text evidence="9">The sequence shown here is derived from an EMBL/GenBank/DDBJ whole genome shotgun (WGS) entry which is preliminary data.</text>
</comment>
<evidence type="ECO:0000313" key="10">
    <source>
        <dbReference type="Proteomes" id="UP001347796"/>
    </source>
</evidence>
<dbReference type="AlphaFoldDB" id="A0AAN8G4R5"/>
<dbReference type="GO" id="GO:1990841">
    <property type="term" value="F:promoter-specific chromatin binding"/>
    <property type="evidence" value="ECO:0007669"/>
    <property type="project" value="TreeGrafter"/>
</dbReference>
<feature type="region of interest" description="Disordered" evidence="7">
    <location>
        <begin position="873"/>
        <end position="931"/>
    </location>
</feature>
<sequence>MLRKGRIPVTDVNPHLLCVLCGGYFIDATTIIECLHSYCRTCIVRYLETSKMCPLCDVLVHKTKPLENLRADKTLQDLVYKLVPGLFESEMANRRKFYAEHPEACKDISLEDRGDAVMEKNLDSEEEQISLILELSANGRPPGVDDSNAQITDRRYLLCPSAVTVEHLKKFIRLKFAVPTKYQIQFYHTRLELSDNLTLCDISTLYTWRRTRPLRLFYMIYDPPPNQRKLVSIPEDRRRRSSVKKSKAEVKRKNSREFDFISAEKVAKIAKNGDQSNLLGSDSKSVQSNGIQIDKSDMRTVTRDVNENCVLPQSEDVKSEVFINDTKGRTCIDKSNSLSKFTSLFIKPKTPPNGKHKLSRSNDCHLKSKISKLDIFLKNTSRKSKSCDSSKLLNDNKIVDGMKLLKINKNGEVFKCPTLDNSDSLKSPVKSSDTVKLTRGSRSGESLIRPGKNIKVNEVKSTNCVNKGDGSEDEETKTRVIIDINRAAPKSPFKFFDTKKTVLVHSSLITDISCSKSDISTKLNNNKSGVAKKLSIKKDEVVTKPLNNDQINGSLQQSKVEIPDVNVGTKDKKFKNSARKVKDICVPNAKQMKVKTDDVLPKNNNNDVVVTNDVAVKNDVQMKNDTLVKNNISVKNDVIVKNVVGVQIDVINKSEAIVKNGVIVKNDAIVGNDISEKNVNKKIDQTEDDVEIDSGREYLKKKWFKSRISRNSISKNSDVKNGVILNEKDEKCESSVKNIPAISTQENTKSENMVSDKSNKNATSTHPDSNCDVNKADKDVKTQKHDLKNILTVKQKIKASDEYALQTGGINNISDLSKNKTIKASVSRVNDQNVEHVGKTSKSDITLKSKDKQNDVAVKPVNNAIDQIKIGKNDVTPKTDDDVLAKPNKDVTAKPKNDVTAKPKNDVTAKPKNDVTAMSKNDASKKKESRNGVIANELCETKADVQKNGTKTDNDNVEDSALCHHNSLIFNAGFATDPYSFEMDHQPLDLSDVSLKRCVKKSVILNK</sequence>
<keyword evidence="10" id="KW-1185">Reference proteome</keyword>
<dbReference type="InterPro" id="IPR001841">
    <property type="entry name" value="Znf_RING"/>
</dbReference>
<dbReference type="PROSITE" id="PS50089">
    <property type="entry name" value="ZF_RING_2"/>
    <property type="match status" value="1"/>
</dbReference>
<evidence type="ECO:0000256" key="5">
    <source>
        <dbReference type="ARBA" id="ARBA00023242"/>
    </source>
</evidence>
<dbReference type="GO" id="GO:0035102">
    <property type="term" value="C:PRC1 complex"/>
    <property type="evidence" value="ECO:0007669"/>
    <property type="project" value="TreeGrafter"/>
</dbReference>
<dbReference type="Pfam" id="PF13923">
    <property type="entry name" value="zf-C3HC4_2"/>
    <property type="match status" value="1"/>
</dbReference>
<dbReference type="SMART" id="SM00184">
    <property type="entry name" value="RING"/>
    <property type="match status" value="1"/>
</dbReference>
<feature type="compositionally biased region" description="Basic and acidic residues" evidence="7">
    <location>
        <begin position="873"/>
        <end position="913"/>
    </location>
</feature>
<feature type="compositionally biased region" description="Polar residues" evidence="7">
    <location>
        <begin position="736"/>
        <end position="772"/>
    </location>
</feature>
<keyword evidence="4" id="KW-0862">Zinc</keyword>
<feature type="region of interest" description="Disordered" evidence="7">
    <location>
        <begin position="736"/>
        <end position="775"/>
    </location>
</feature>